<protein>
    <recommendedName>
        <fullName evidence="6">Secretion system C-terminal sorting domain-containing protein</fullName>
    </recommendedName>
</protein>
<reference evidence="7 8" key="1">
    <citation type="submission" date="2017-07" db="EMBL/GenBank/DDBJ databases">
        <authorList>
            <person name="Sun Z.S."/>
            <person name="Albrecht U."/>
            <person name="Echele G."/>
            <person name="Lee C.C."/>
        </authorList>
    </citation>
    <scope>NUCLEOTIDE SEQUENCE [LARGE SCALE GENOMIC DNA]</scope>
    <source>
        <strain evidence="8">type strain: KCTC 22618</strain>
    </source>
</reference>
<evidence type="ECO:0000313" key="7">
    <source>
        <dbReference type="EMBL" id="SNR16095.1"/>
    </source>
</evidence>
<sequence length="351" mass="39259">MTKKLFFLILFIYSFVGFSQQSYYNDVDLTKSGLALKDELASKITSTHTNFLVYTPGVWEASRKTDVNPENANEVILIYGYSTSGITARTRGINKNGGSTGDWNREHVYPRSLANPSLSTRSPGAGTDAHSLRPSDVDHNRDRGNLAFVESTGNSRRVNGGWYPGDEWKGDVARMMMYMYLRYGDRCLPTVVGIGSSASTPDDMIDLFLKWNAEDPVSEIEDNRNEYHGDTSNRYAQGNRNPFIDNPNLATQIWGGPVANDRWATASVDEELTLKARIFPNPSLNGNVTILSNEQGINEIKVYSILGKEVYTKKNPNFENKAFAIKDLNSGIYLLKIKNKNTLITKKIIVN</sequence>
<keyword evidence="4" id="KW-0378">Hydrolase</keyword>
<dbReference type="InterPro" id="IPR007346">
    <property type="entry name" value="Endonuclease-I"/>
</dbReference>
<evidence type="ECO:0000259" key="6">
    <source>
        <dbReference type="Pfam" id="PF18962"/>
    </source>
</evidence>
<dbReference type="KEGG" id="tje:TJEJU_2410"/>
<dbReference type="InterPro" id="IPR026444">
    <property type="entry name" value="Secre_tail"/>
</dbReference>
<feature type="domain" description="Secretion system C-terminal sorting" evidence="6">
    <location>
        <begin position="278"/>
        <end position="350"/>
    </location>
</feature>
<gene>
    <name evidence="7" type="ORF">TJEJU_2410</name>
</gene>
<dbReference type="InterPro" id="IPR044925">
    <property type="entry name" value="His-Me_finger_sf"/>
</dbReference>
<feature type="compositionally biased region" description="Basic and acidic residues" evidence="5">
    <location>
        <begin position="130"/>
        <end position="142"/>
    </location>
</feature>
<dbReference type="Proteomes" id="UP000215214">
    <property type="component" value="Chromosome TJEJU"/>
</dbReference>
<name>A0A238UAJ2_9FLAO</name>
<dbReference type="EMBL" id="LT899436">
    <property type="protein sequence ID" value="SNR16095.1"/>
    <property type="molecule type" value="Genomic_DNA"/>
</dbReference>
<evidence type="ECO:0000256" key="1">
    <source>
        <dbReference type="ARBA" id="ARBA00006429"/>
    </source>
</evidence>
<keyword evidence="2" id="KW-0540">Nuclease</keyword>
<dbReference type="PANTHER" id="PTHR33607:SF2">
    <property type="entry name" value="ENDONUCLEASE-1"/>
    <property type="match status" value="1"/>
</dbReference>
<dbReference type="GO" id="GO:0016787">
    <property type="term" value="F:hydrolase activity"/>
    <property type="evidence" value="ECO:0007669"/>
    <property type="project" value="UniProtKB-KW"/>
</dbReference>
<dbReference type="NCBIfam" id="TIGR04183">
    <property type="entry name" value="Por_Secre_tail"/>
    <property type="match status" value="1"/>
</dbReference>
<comment type="similarity">
    <text evidence="1">Belongs to the EndA/NucM nuclease family.</text>
</comment>
<dbReference type="Pfam" id="PF18962">
    <property type="entry name" value="Por_Secre_tail"/>
    <property type="match status" value="1"/>
</dbReference>
<dbReference type="SUPFAM" id="SSF54060">
    <property type="entry name" value="His-Me finger endonucleases"/>
    <property type="match status" value="1"/>
</dbReference>
<proteinExistence type="inferred from homology"/>
<dbReference type="AlphaFoldDB" id="A0A238UAJ2"/>
<dbReference type="Pfam" id="PF04231">
    <property type="entry name" value="Endonuclease_1"/>
    <property type="match status" value="1"/>
</dbReference>
<feature type="region of interest" description="Disordered" evidence="5">
    <location>
        <begin position="113"/>
        <end position="142"/>
    </location>
</feature>
<dbReference type="OrthoDB" id="5500612at2"/>
<keyword evidence="8" id="KW-1185">Reference proteome</keyword>
<dbReference type="GO" id="GO:0004518">
    <property type="term" value="F:nuclease activity"/>
    <property type="evidence" value="ECO:0007669"/>
    <property type="project" value="UniProtKB-KW"/>
</dbReference>
<accession>A0A238UAJ2</accession>
<evidence type="ECO:0000256" key="5">
    <source>
        <dbReference type="SAM" id="MobiDB-lite"/>
    </source>
</evidence>
<dbReference type="RefSeq" id="WP_095072390.1">
    <property type="nucleotide sequence ID" value="NZ_LT899436.1"/>
</dbReference>
<evidence type="ECO:0000256" key="2">
    <source>
        <dbReference type="ARBA" id="ARBA00022722"/>
    </source>
</evidence>
<evidence type="ECO:0000256" key="4">
    <source>
        <dbReference type="ARBA" id="ARBA00022801"/>
    </source>
</evidence>
<evidence type="ECO:0000313" key="8">
    <source>
        <dbReference type="Proteomes" id="UP000215214"/>
    </source>
</evidence>
<dbReference type="PANTHER" id="PTHR33607">
    <property type="entry name" value="ENDONUCLEASE-1"/>
    <property type="match status" value="1"/>
</dbReference>
<keyword evidence="3" id="KW-0732">Signal</keyword>
<organism evidence="7 8">
    <name type="scientific">Tenacibaculum jejuense</name>
    <dbReference type="NCBI Taxonomy" id="584609"/>
    <lineage>
        <taxon>Bacteria</taxon>
        <taxon>Pseudomonadati</taxon>
        <taxon>Bacteroidota</taxon>
        <taxon>Flavobacteriia</taxon>
        <taxon>Flavobacteriales</taxon>
        <taxon>Flavobacteriaceae</taxon>
        <taxon>Tenacibaculum</taxon>
    </lineage>
</organism>
<evidence type="ECO:0000256" key="3">
    <source>
        <dbReference type="ARBA" id="ARBA00022729"/>
    </source>
</evidence>